<feature type="transmembrane region" description="Helical" evidence="7">
    <location>
        <begin position="208"/>
        <end position="230"/>
    </location>
</feature>
<keyword evidence="2 7" id="KW-0813">Transport</keyword>
<name>A0ABT2U8P3_9BACL</name>
<organism evidence="9 10">
    <name type="scientific">Paenibacillus baimaensis</name>
    <dbReference type="NCBI Taxonomy" id="2982185"/>
    <lineage>
        <taxon>Bacteria</taxon>
        <taxon>Bacillati</taxon>
        <taxon>Bacillota</taxon>
        <taxon>Bacilli</taxon>
        <taxon>Bacillales</taxon>
        <taxon>Paenibacillaceae</taxon>
        <taxon>Paenibacillus</taxon>
    </lineage>
</organism>
<dbReference type="CDD" id="cd06261">
    <property type="entry name" value="TM_PBP2"/>
    <property type="match status" value="1"/>
</dbReference>
<protein>
    <submittedName>
        <fullName evidence="9">Sugar ABC transporter permease</fullName>
    </submittedName>
</protein>
<comment type="similarity">
    <text evidence="7">Belongs to the binding-protein-dependent transport system permease family.</text>
</comment>
<comment type="caution">
    <text evidence="9">The sequence shown here is derived from an EMBL/GenBank/DDBJ whole genome shotgun (WGS) entry which is preliminary data.</text>
</comment>
<evidence type="ECO:0000256" key="2">
    <source>
        <dbReference type="ARBA" id="ARBA00022448"/>
    </source>
</evidence>
<keyword evidence="4 7" id="KW-0812">Transmembrane</keyword>
<evidence type="ECO:0000259" key="8">
    <source>
        <dbReference type="PROSITE" id="PS50928"/>
    </source>
</evidence>
<gene>
    <name evidence="9" type="ORF">OB236_00210</name>
</gene>
<evidence type="ECO:0000313" key="10">
    <source>
        <dbReference type="Proteomes" id="UP001652445"/>
    </source>
</evidence>
<keyword evidence="5 7" id="KW-1133">Transmembrane helix</keyword>
<feature type="transmembrane region" description="Helical" evidence="7">
    <location>
        <begin position="79"/>
        <end position="100"/>
    </location>
</feature>
<feature type="transmembrane region" description="Helical" evidence="7">
    <location>
        <begin position="162"/>
        <end position="187"/>
    </location>
</feature>
<keyword evidence="10" id="KW-1185">Reference proteome</keyword>
<dbReference type="PANTHER" id="PTHR30193">
    <property type="entry name" value="ABC TRANSPORTER PERMEASE PROTEIN"/>
    <property type="match status" value="1"/>
</dbReference>
<evidence type="ECO:0000313" key="9">
    <source>
        <dbReference type="EMBL" id="MCU6790536.1"/>
    </source>
</evidence>
<dbReference type="SUPFAM" id="SSF161098">
    <property type="entry name" value="MetI-like"/>
    <property type="match status" value="1"/>
</dbReference>
<feature type="domain" description="ABC transmembrane type-1" evidence="8">
    <location>
        <begin position="75"/>
        <end position="291"/>
    </location>
</feature>
<evidence type="ECO:0000256" key="5">
    <source>
        <dbReference type="ARBA" id="ARBA00022989"/>
    </source>
</evidence>
<dbReference type="PANTHER" id="PTHR30193:SF37">
    <property type="entry name" value="INNER MEMBRANE ABC TRANSPORTER PERMEASE PROTEIN YCJO"/>
    <property type="match status" value="1"/>
</dbReference>
<dbReference type="PROSITE" id="PS50928">
    <property type="entry name" value="ABC_TM1"/>
    <property type="match status" value="1"/>
</dbReference>
<accession>A0ABT2U8P3</accession>
<evidence type="ECO:0000256" key="7">
    <source>
        <dbReference type="RuleBase" id="RU363032"/>
    </source>
</evidence>
<reference evidence="9 10" key="1">
    <citation type="submission" date="2022-09" db="EMBL/GenBank/DDBJ databases">
        <authorList>
            <person name="Han X.L."/>
            <person name="Wang Q."/>
            <person name="Lu T."/>
        </authorList>
    </citation>
    <scope>NUCLEOTIDE SEQUENCE [LARGE SCALE GENOMIC DNA]</scope>
    <source>
        <strain evidence="9 10">WQ 127069</strain>
    </source>
</reference>
<comment type="subcellular location">
    <subcellularLocation>
        <location evidence="1 7">Cell membrane</location>
        <topology evidence="1 7">Multi-pass membrane protein</topology>
    </subcellularLocation>
</comment>
<evidence type="ECO:0000256" key="6">
    <source>
        <dbReference type="ARBA" id="ARBA00023136"/>
    </source>
</evidence>
<feature type="transmembrane region" description="Helical" evidence="7">
    <location>
        <begin position="270"/>
        <end position="293"/>
    </location>
</feature>
<evidence type="ECO:0000256" key="4">
    <source>
        <dbReference type="ARBA" id="ARBA00022692"/>
    </source>
</evidence>
<dbReference type="InterPro" id="IPR000515">
    <property type="entry name" value="MetI-like"/>
</dbReference>
<proteinExistence type="inferred from homology"/>
<keyword evidence="3" id="KW-1003">Cell membrane</keyword>
<dbReference type="InterPro" id="IPR051393">
    <property type="entry name" value="ABC_transporter_permease"/>
</dbReference>
<dbReference type="Gene3D" id="1.10.3720.10">
    <property type="entry name" value="MetI-like"/>
    <property type="match status" value="1"/>
</dbReference>
<dbReference type="Pfam" id="PF00528">
    <property type="entry name" value="BPD_transp_1"/>
    <property type="match status" value="1"/>
</dbReference>
<dbReference type="RefSeq" id="WP_262682017.1">
    <property type="nucleotide sequence ID" value="NZ_JAOQIO010000001.1"/>
</dbReference>
<dbReference type="Proteomes" id="UP001652445">
    <property type="component" value="Unassembled WGS sequence"/>
</dbReference>
<evidence type="ECO:0000256" key="1">
    <source>
        <dbReference type="ARBA" id="ARBA00004651"/>
    </source>
</evidence>
<feature type="transmembrane region" description="Helical" evidence="7">
    <location>
        <begin position="112"/>
        <end position="132"/>
    </location>
</feature>
<keyword evidence="6 7" id="KW-0472">Membrane</keyword>
<evidence type="ECO:0000256" key="3">
    <source>
        <dbReference type="ARBA" id="ARBA00022475"/>
    </source>
</evidence>
<feature type="transmembrane region" description="Helical" evidence="7">
    <location>
        <begin position="12"/>
        <end position="34"/>
    </location>
</feature>
<dbReference type="InterPro" id="IPR035906">
    <property type="entry name" value="MetI-like_sf"/>
</dbReference>
<sequence>MSAALTSKPRKFRISYSLIFILPAFIFYVLFVVVPTLSSVYLSLTSWDGVSPDIRFIGLDNFVELWKSERVHNALKNTLVLSVALVILENAAAIVLAMLVDQVRWFRNFFRSAFYLPVLLSGVVMSFIWTVIYNYNFGVLNQLFESWGLAALKIDWLGDTRYTMIAIIVSIVWKSSGYYMIIYLAALQSVPQELIEAARIDGANRWQQFCHITFPLLAGAVTVCMTLSMINSLKVFDQIAVMTDGGPGFATETLTYIVYKVGFGEMRQGYGTALALALFGLILVVSLIQVALLRKREVQL</sequence>
<dbReference type="EMBL" id="JAOQIO010000001">
    <property type="protein sequence ID" value="MCU6790536.1"/>
    <property type="molecule type" value="Genomic_DNA"/>
</dbReference>